<organism evidence="3">
    <name type="scientific">Caenorhabditis remanei</name>
    <name type="common">Caenorhabditis vulgaris</name>
    <dbReference type="NCBI Taxonomy" id="31234"/>
    <lineage>
        <taxon>Eukaryota</taxon>
        <taxon>Metazoa</taxon>
        <taxon>Ecdysozoa</taxon>
        <taxon>Nematoda</taxon>
        <taxon>Chromadorea</taxon>
        <taxon>Rhabditida</taxon>
        <taxon>Rhabditina</taxon>
        <taxon>Rhabditomorpha</taxon>
        <taxon>Rhabditoidea</taxon>
        <taxon>Rhabditidae</taxon>
        <taxon>Peloderinae</taxon>
        <taxon>Caenorhabditis</taxon>
    </lineage>
</organism>
<accession>E3MLN2</accession>
<dbReference type="EMBL" id="DS268455">
    <property type="protein sequence ID" value="EFP04551.1"/>
    <property type="molecule type" value="Genomic_DNA"/>
</dbReference>
<protein>
    <submittedName>
        <fullName evidence="2">Uncharacterized protein</fullName>
    </submittedName>
</protein>
<feature type="compositionally biased region" description="Acidic residues" evidence="1">
    <location>
        <begin position="132"/>
        <end position="141"/>
    </location>
</feature>
<dbReference type="HOGENOM" id="CLU_1688372_0_0_1"/>
<feature type="compositionally biased region" description="Basic and acidic residues" evidence="1">
    <location>
        <begin position="90"/>
        <end position="113"/>
    </location>
</feature>
<keyword evidence="3" id="KW-1185">Reference proteome</keyword>
<evidence type="ECO:0000313" key="2">
    <source>
        <dbReference type="EMBL" id="EFP04551.1"/>
    </source>
</evidence>
<dbReference type="InParanoid" id="E3MLN2"/>
<dbReference type="Proteomes" id="UP000008281">
    <property type="component" value="Unassembled WGS sequence"/>
</dbReference>
<evidence type="ECO:0000313" key="3">
    <source>
        <dbReference type="Proteomes" id="UP000008281"/>
    </source>
</evidence>
<dbReference type="AlphaFoldDB" id="E3MLN2"/>
<feature type="region of interest" description="Disordered" evidence="1">
    <location>
        <begin position="90"/>
        <end position="145"/>
    </location>
</feature>
<sequence>MNGQHTEDNNQSDVSDYGIYQDCATVPSLPPLQTPSPAVRRLDFGYRVIFGEVKFIVQRYKIGDEDGLIRRTVFIRKTVQKRYEGSFWQARREKSSQRGMVEDEKGKQEKQVDEEIEKDVQFSPQQRNSIDEGYEEMEVSDNEGHFDDQKLYPFLI</sequence>
<evidence type="ECO:0000256" key="1">
    <source>
        <dbReference type="SAM" id="MobiDB-lite"/>
    </source>
</evidence>
<name>E3MLN2_CAERE</name>
<proteinExistence type="predicted"/>
<reference evidence="2" key="1">
    <citation type="submission" date="2007-07" db="EMBL/GenBank/DDBJ databases">
        <title>PCAP assembly of the Caenorhabditis remanei genome.</title>
        <authorList>
            <consortium name="The Caenorhabditis remanei Sequencing Consortium"/>
            <person name="Wilson R.K."/>
        </authorList>
    </citation>
    <scope>NUCLEOTIDE SEQUENCE [LARGE SCALE GENOMIC DNA]</scope>
    <source>
        <strain evidence="2">PB4641</strain>
    </source>
</reference>
<gene>
    <name evidence="2" type="ORF">CRE_31286</name>
</gene>